<keyword evidence="2" id="KW-1185">Reference proteome</keyword>
<organism evidence="1 2">
    <name type="scientific">Propionispora vibrioides</name>
    <dbReference type="NCBI Taxonomy" id="112903"/>
    <lineage>
        <taxon>Bacteria</taxon>
        <taxon>Bacillati</taxon>
        <taxon>Bacillota</taxon>
        <taxon>Negativicutes</taxon>
        <taxon>Selenomonadales</taxon>
        <taxon>Sporomusaceae</taxon>
        <taxon>Propionispora</taxon>
    </lineage>
</organism>
<dbReference type="Proteomes" id="UP000198847">
    <property type="component" value="Unassembled WGS sequence"/>
</dbReference>
<dbReference type="AlphaFoldDB" id="A0A1H8Y2P5"/>
<gene>
    <name evidence="1" type="ORF">SAMN04490178_13827</name>
</gene>
<name>A0A1H8Y2P5_9FIRM</name>
<reference evidence="1 2" key="1">
    <citation type="submission" date="2016-10" db="EMBL/GenBank/DDBJ databases">
        <authorList>
            <person name="de Groot N.N."/>
        </authorList>
    </citation>
    <scope>NUCLEOTIDE SEQUENCE [LARGE SCALE GENOMIC DNA]</scope>
    <source>
        <strain evidence="1 2">DSM 13305</strain>
    </source>
</reference>
<feature type="non-terminal residue" evidence="1">
    <location>
        <position position="1"/>
    </location>
</feature>
<evidence type="ECO:0000313" key="2">
    <source>
        <dbReference type="Proteomes" id="UP000198847"/>
    </source>
</evidence>
<proteinExistence type="predicted"/>
<dbReference type="EMBL" id="FODY01000038">
    <property type="protein sequence ID" value="SEP46332.1"/>
    <property type="molecule type" value="Genomic_DNA"/>
</dbReference>
<evidence type="ECO:0000313" key="1">
    <source>
        <dbReference type="EMBL" id="SEP46332.1"/>
    </source>
</evidence>
<sequence>SKCCYEEPDALIGQVRFREGGWNVSSASTRLRTLRNNFDKYLMAQQNRPWEYFE</sequence>
<accession>A0A1H8Y2P5</accession>
<protein>
    <submittedName>
        <fullName evidence="1">Uncharacterized protein</fullName>
    </submittedName>
</protein>